<evidence type="ECO:0000256" key="5">
    <source>
        <dbReference type="PROSITE-ProRule" id="PRU01240"/>
    </source>
</evidence>
<keyword evidence="2 5" id="KW-0645">Protease</keyword>
<dbReference type="InterPro" id="IPR022398">
    <property type="entry name" value="Peptidase_S8_His-AS"/>
</dbReference>
<dbReference type="Proteomes" id="UP001501237">
    <property type="component" value="Unassembled WGS sequence"/>
</dbReference>
<proteinExistence type="inferred from homology"/>
<evidence type="ECO:0000256" key="2">
    <source>
        <dbReference type="ARBA" id="ARBA00022670"/>
    </source>
</evidence>
<evidence type="ECO:0000256" key="3">
    <source>
        <dbReference type="ARBA" id="ARBA00022801"/>
    </source>
</evidence>
<accession>A0ABP6QA35</accession>
<feature type="chain" id="PRO_5046138999" evidence="8">
    <location>
        <begin position="26"/>
        <end position="557"/>
    </location>
</feature>
<feature type="region of interest" description="Disordered" evidence="7">
    <location>
        <begin position="353"/>
        <end position="374"/>
    </location>
</feature>
<evidence type="ECO:0000256" key="4">
    <source>
        <dbReference type="ARBA" id="ARBA00022825"/>
    </source>
</evidence>
<dbReference type="InterPro" id="IPR000209">
    <property type="entry name" value="Peptidase_S8/S53_dom"/>
</dbReference>
<keyword evidence="11" id="KW-1185">Reference proteome</keyword>
<dbReference type="PRINTS" id="PR00723">
    <property type="entry name" value="SUBTILISIN"/>
</dbReference>
<evidence type="ECO:0000256" key="7">
    <source>
        <dbReference type="SAM" id="MobiDB-lite"/>
    </source>
</evidence>
<sequence>MRRFLLSTTAIAAVAAALLTVPAEAAPTQAKEYVVLYAEGANLGTARDAVKAAGGTILSENGKLGVATVKTTDARFLAKVRTSGSLSGAAEDRAVGYVPKVKRAETAANSVEKVHGDGEAPTVVHDKKAEPLDSLQWDMKQIDLPKAHKSELGSRKVLVGIMDTGVDASHPDIKDNFDFDLSRNFTTDLPADANGTEIDGSCASDPDGSCDDPATVDENEHGTHVASTIASPINGEGITGVAPRSTIVNLRTGQDSGYFFLKPTLDALAYAGDHGIDVVNMSYYIDPWLWNCAANPADNADQQAQQRTIIDATNRALRYAYDHGVTLIAAAGNDLVDYTKTNTDGSSPDFATVPGEDPHPRTVPASCVSQPSEGDHVIPVSSTGISTRKAYYSSFGNGYVAVAAPGGDKVDTPDQRVNDAVGIWAAYPESVGREAGTIDANGNPTVPFVVKQGKGYYQSLQGTSMAAPHAVGVAALIISHFGKRDRVNGGLTLPPATVESKLLGTAVPHACPTPATFTYNWFTRGGTAQSSTQTCEGTLEHNGFYGNGIINAANAVS</sequence>
<evidence type="ECO:0000256" key="1">
    <source>
        <dbReference type="ARBA" id="ARBA00011073"/>
    </source>
</evidence>
<evidence type="ECO:0000256" key="8">
    <source>
        <dbReference type="SAM" id="SignalP"/>
    </source>
</evidence>
<name>A0ABP6QA35_9ACTN</name>
<keyword evidence="3 5" id="KW-0378">Hydrolase</keyword>
<dbReference type="InterPro" id="IPR023828">
    <property type="entry name" value="Peptidase_S8_Ser-AS"/>
</dbReference>
<dbReference type="PANTHER" id="PTHR43806">
    <property type="entry name" value="PEPTIDASE S8"/>
    <property type="match status" value="1"/>
</dbReference>
<comment type="caution">
    <text evidence="10">The sequence shown here is derived from an EMBL/GenBank/DDBJ whole genome shotgun (WGS) entry which is preliminary data.</text>
</comment>
<feature type="domain" description="Peptidase S8/S53" evidence="9">
    <location>
        <begin position="155"/>
        <end position="523"/>
    </location>
</feature>
<reference evidence="11" key="1">
    <citation type="journal article" date="2019" name="Int. J. Syst. Evol. Microbiol.">
        <title>The Global Catalogue of Microorganisms (GCM) 10K type strain sequencing project: providing services to taxonomists for standard genome sequencing and annotation.</title>
        <authorList>
            <consortium name="The Broad Institute Genomics Platform"/>
            <consortium name="The Broad Institute Genome Sequencing Center for Infectious Disease"/>
            <person name="Wu L."/>
            <person name="Ma J."/>
        </authorList>
    </citation>
    <scope>NUCLEOTIDE SEQUENCE [LARGE SCALE GENOMIC DNA]</scope>
    <source>
        <strain evidence="11">JCM 9377</strain>
    </source>
</reference>
<gene>
    <name evidence="10" type="ORF">GCM10010468_34240</name>
</gene>
<dbReference type="PROSITE" id="PS00136">
    <property type="entry name" value="SUBTILASE_ASP"/>
    <property type="match status" value="1"/>
</dbReference>
<dbReference type="PANTHER" id="PTHR43806:SF11">
    <property type="entry name" value="CEREVISIN-RELATED"/>
    <property type="match status" value="1"/>
</dbReference>
<dbReference type="Gene3D" id="3.40.50.200">
    <property type="entry name" value="Peptidase S8/S53 domain"/>
    <property type="match status" value="1"/>
</dbReference>
<feature type="active site" description="Charge relay system" evidence="5">
    <location>
        <position position="464"/>
    </location>
</feature>
<dbReference type="InterPro" id="IPR023827">
    <property type="entry name" value="Peptidase_S8_Asp-AS"/>
</dbReference>
<comment type="similarity">
    <text evidence="1 5 6">Belongs to the peptidase S8 family.</text>
</comment>
<dbReference type="PROSITE" id="PS51892">
    <property type="entry name" value="SUBTILASE"/>
    <property type="match status" value="1"/>
</dbReference>
<dbReference type="InterPro" id="IPR015500">
    <property type="entry name" value="Peptidase_S8_subtilisin-rel"/>
</dbReference>
<dbReference type="EMBL" id="BAAAUV010000007">
    <property type="protein sequence ID" value="GAA3213850.1"/>
    <property type="molecule type" value="Genomic_DNA"/>
</dbReference>
<evidence type="ECO:0000256" key="6">
    <source>
        <dbReference type="RuleBase" id="RU003355"/>
    </source>
</evidence>
<evidence type="ECO:0000313" key="10">
    <source>
        <dbReference type="EMBL" id="GAA3213850.1"/>
    </source>
</evidence>
<dbReference type="RefSeq" id="WP_344829155.1">
    <property type="nucleotide sequence ID" value="NZ_BAAAUV010000007.1"/>
</dbReference>
<protein>
    <submittedName>
        <fullName evidence="10">S8 family serine peptidase</fullName>
    </submittedName>
</protein>
<feature type="active site" description="Charge relay system" evidence="5">
    <location>
        <position position="163"/>
    </location>
</feature>
<dbReference type="Pfam" id="PF00082">
    <property type="entry name" value="Peptidase_S8"/>
    <property type="match status" value="1"/>
</dbReference>
<dbReference type="SUPFAM" id="SSF52743">
    <property type="entry name" value="Subtilisin-like"/>
    <property type="match status" value="1"/>
</dbReference>
<keyword evidence="8" id="KW-0732">Signal</keyword>
<dbReference type="PROSITE" id="PS00138">
    <property type="entry name" value="SUBTILASE_SER"/>
    <property type="match status" value="1"/>
</dbReference>
<dbReference type="InterPro" id="IPR036852">
    <property type="entry name" value="Peptidase_S8/S53_dom_sf"/>
</dbReference>
<evidence type="ECO:0000259" key="9">
    <source>
        <dbReference type="Pfam" id="PF00082"/>
    </source>
</evidence>
<keyword evidence="4 5" id="KW-0720">Serine protease</keyword>
<feature type="signal peptide" evidence="8">
    <location>
        <begin position="1"/>
        <end position="25"/>
    </location>
</feature>
<dbReference type="InterPro" id="IPR050131">
    <property type="entry name" value="Peptidase_S8_subtilisin-like"/>
</dbReference>
<dbReference type="PROSITE" id="PS00137">
    <property type="entry name" value="SUBTILASE_HIS"/>
    <property type="match status" value="1"/>
</dbReference>
<feature type="active site" description="Charge relay system" evidence="5">
    <location>
        <position position="221"/>
    </location>
</feature>
<organism evidence="10 11">
    <name type="scientific">Actinocorallia longicatena</name>
    <dbReference type="NCBI Taxonomy" id="111803"/>
    <lineage>
        <taxon>Bacteria</taxon>
        <taxon>Bacillati</taxon>
        <taxon>Actinomycetota</taxon>
        <taxon>Actinomycetes</taxon>
        <taxon>Streptosporangiales</taxon>
        <taxon>Thermomonosporaceae</taxon>
        <taxon>Actinocorallia</taxon>
    </lineage>
</organism>
<evidence type="ECO:0000313" key="11">
    <source>
        <dbReference type="Proteomes" id="UP001501237"/>
    </source>
</evidence>